<keyword evidence="2" id="KW-1185">Reference proteome</keyword>
<dbReference type="Proteomes" id="UP000658225">
    <property type="component" value="Unassembled WGS sequence"/>
</dbReference>
<proteinExistence type="predicted"/>
<dbReference type="RefSeq" id="WP_192599978.1">
    <property type="nucleotide sequence ID" value="NZ_JADBEL010000024.1"/>
</dbReference>
<sequence>MHELYLIKKTETQDDSFFQYFYRDRDNYKDIIIDYTTLDVNVYDYIFDSLIWIPSANPAFPGRPKDIGFNTTGLTLFDENSASSLCSIFTAWRDLFKNGPSEIRKLMYSVEDNMSFDRDYTIEKLEKIINFSKQLSGGEYYLYHVGI</sequence>
<dbReference type="EMBL" id="JADBEL010000024">
    <property type="protein sequence ID" value="MBE1556318.1"/>
    <property type="molecule type" value="Genomic_DNA"/>
</dbReference>
<gene>
    <name evidence="1" type="ORF">H4683_003441</name>
</gene>
<accession>A0A927MLT5</accession>
<reference evidence="1" key="1">
    <citation type="submission" date="2020-10" db="EMBL/GenBank/DDBJ databases">
        <title>Genomic Encyclopedia of Type Strains, Phase IV (KMG-IV): sequencing the most valuable type-strain genomes for metagenomic binning, comparative biology and taxonomic classification.</title>
        <authorList>
            <person name="Goeker M."/>
        </authorList>
    </citation>
    <scope>NUCLEOTIDE SEQUENCE</scope>
    <source>
        <strain evidence="1">DSM 13886</strain>
    </source>
</reference>
<evidence type="ECO:0000313" key="2">
    <source>
        <dbReference type="Proteomes" id="UP000658225"/>
    </source>
</evidence>
<dbReference type="AlphaFoldDB" id="A0A927MLT5"/>
<protein>
    <submittedName>
        <fullName evidence="1">Uncharacterized protein</fullName>
    </submittedName>
</protein>
<name>A0A927MLT5_9BACL</name>
<organism evidence="1 2">
    <name type="scientific">Sporosarcina limicola</name>
    <dbReference type="NCBI Taxonomy" id="34101"/>
    <lineage>
        <taxon>Bacteria</taxon>
        <taxon>Bacillati</taxon>
        <taxon>Bacillota</taxon>
        <taxon>Bacilli</taxon>
        <taxon>Bacillales</taxon>
        <taxon>Caryophanaceae</taxon>
        <taxon>Sporosarcina</taxon>
    </lineage>
</organism>
<evidence type="ECO:0000313" key="1">
    <source>
        <dbReference type="EMBL" id="MBE1556318.1"/>
    </source>
</evidence>
<comment type="caution">
    <text evidence="1">The sequence shown here is derived from an EMBL/GenBank/DDBJ whole genome shotgun (WGS) entry which is preliminary data.</text>
</comment>